<keyword evidence="2" id="KW-1185">Reference proteome</keyword>
<dbReference type="OrthoDB" id="3880401at2759"/>
<organism evidence="1 2">
    <name type="scientific">Glonium stellatum</name>
    <dbReference type="NCBI Taxonomy" id="574774"/>
    <lineage>
        <taxon>Eukaryota</taxon>
        <taxon>Fungi</taxon>
        <taxon>Dikarya</taxon>
        <taxon>Ascomycota</taxon>
        <taxon>Pezizomycotina</taxon>
        <taxon>Dothideomycetes</taxon>
        <taxon>Pleosporomycetidae</taxon>
        <taxon>Gloniales</taxon>
        <taxon>Gloniaceae</taxon>
        <taxon>Glonium</taxon>
    </lineage>
</organism>
<dbReference type="EMBL" id="KV748868">
    <property type="protein sequence ID" value="OCL12533.1"/>
    <property type="molecule type" value="Genomic_DNA"/>
</dbReference>
<sequence length="209" mass="23308">MTTEMLYHVKLTMVDFKHDPTGALQKVDICGTYTDLEQAKTAAKNALIQSGYEESWFPVYDTRDTSKEWTHGDGVFVYAKAPEGETFTVSLETTPDTLGLKGNADGKVEEKLFYVLQTSIHYDADRSGARRDTSIGGTYTSFDKAKDVAVTCLLDEDVTKDSFLEFDEYSGQEDWAYGEDVMVHAVGGEGFAFKSVFITYARLKDRSTS</sequence>
<name>A0A8E2F903_9PEZI</name>
<evidence type="ECO:0000313" key="2">
    <source>
        <dbReference type="Proteomes" id="UP000250140"/>
    </source>
</evidence>
<dbReference type="AlphaFoldDB" id="A0A8E2F903"/>
<evidence type="ECO:0000313" key="1">
    <source>
        <dbReference type="EMBL" id="OCL12533.1"/>
    </source>
</evidence>
<proteinExistence type="predicted"/>
<gene>
    <name evidence="1" type="ORF">AOQ84DRAFT_151228</name>
</gene>
<accession>A0A8E2F903</accession>
<reference evidence="1 2" key="1">
    <citation type="journal article" date="2016" name="Nat. Commun.">
        <title>Ectomycorrhizal ecology is imprinted in the genome of the dominant symbiotic fungus Cenococcum geophilum.</title>
        <authorList>
            <consortium name="DOE Joint Genome Institute"/>
            <person name="Peter M."/>
            <person name="Kohler A."/>
            <person name="Ohm R.A."/>
            <person name="Kuo A."/>
            <person name="Krutzmann J."/>
            <person name="Morin E."/>
            <person name="Arend M."/>
            <person name="Barry K.W."/>
            <person name="Binder M."/>
            <person name="Choi C."/>
            <person name="Clum A."/>
            <person name="Copeland A."/>
            <person name="Grisel N."/>
            <person name="Haridas S."/>
            <person name="Kipfer T."/>
            <person name="LaButti K."/>
            <person name="Lindquist E."/>
            <person name="Lipzen A."/>
            <person name="Maire R."/>
            <person name="Meier B."/>
            <person name="Mihaltcheva S."/>
            <person name="Molinier V."/>
            <person name="Murat C."/>
            <person name="Poggeler S."/>
            <person name="Quandt C.A."/>
            <person name="Sperisen C."/>
            <person name="Tritt A."/>
            <person name="Tisserant E."/>
            <person name="Crous P.W."/>
            <person name="Henrissat B."/>
            <person name="Nehls U."/>
            <person name="Egli S."/>
            <person name="Spatafora J.W."/>
            <person name="Grigoriev I.V."/>
            <person name="Martin F.M."/>
        </authorList>
    </citation>
    <scope>NUCLEOTIDE SEQUENCE [LARGE SCALE GENOMIC DNA]</scope>
    <source>
        <strain evidence="1 2">CBS 207.34</strain>
    </source>
</reference>
<protein>
    <submittedName>
        <fullName evidence="1">Uncharacterized protein</fullName>
    </submittedName>
</protein>
<dbReference type="Proteomes" id="UP000250140">
    <property type="component" value="Unassembled WGS sequence"/>
</dbReference>